<keyword evidence="1" id="KW-0175">Coiled coil</keyword>
<evidence type="ECO:0000256" key="1">
    <source>
        <dbReference type="SAM" id="Coils"/>
    </source>
</evidence>
<organism evidence="2 3">
    <name type="scientific">Iningainema tapete BLCC-T55</name>
    <dbReference type="NCBI Taxonomy" id="2748662"/>
    <lineage>
        <taxon>Bacteria</taxon>
        <taxon>Bacillati</taxon>
        <taxon>Cyanobacteriota</taxon>
        <taxon>Cyanophyceae</taxon>
        <taxon>Nostocales</taxon>
        <taxon>Scytonemataceae</taxon>
        <taxon>Iningainema tapete</taxon>
    </lineage>
</organism>
<keyword evidence="3" id="KW-1185">Reference proteome</keyword>
<gene>
    <name evidence="2" type="ORF">ICL16_42915</name>
</gene>
<comment type="caution">
    <text evidence="2">The sequence shown here is derived from an EMBL/GenBank/DDBJ whole genome shotgun (WGS) entry which is preliminary data.</text>
</comment>
<evidence type="ECO:0000313" key="3">
    <source>
        <dbReference type="Proteomes" id="UP000629098"/>
    </source>
</evidence>
<sequence>MTQELQFTRNILSTTKVELKQTEEELETAHQQQRLLSKNLHNIED</sequence>
<feature type="coiled-coil region" evidence="1">
    <location>
        <begin position="5"/>
        <end position="39"/>
    </location>
</feature>
<protein>
    <submittedName>
        <fullName evidence="2">Uncharacterized protein</fullName>
    </submittedName>
</protein>
<dbReference type="Proteomes" id="UP000629098">
    <property type="component" value="Unassembled WGS sequence"/>
</dbReference>
<dbReference type="EMBL" id="JACXAE010000131">
    <property type="protein sequence ID" value="MBD2778623.1"/>
    <property type="molecule type" value="Genomic_DNA"/>
</dbReference>
<reference evidence="2" key="1">
    <citation type="submission" date="2020-09" db="EMBL/GenBank/DDBJ databases">
        <title>Iningainema tapete sp. nov. (Scytonemataceae, Cyanobacteria) from greenhouses in central Florida (USA) produces two types of nodularin with biosynthetic potential for microcystin-LR and anabaenopeptins.</title>
        <authorList>
            <person name="Berthold D.E."/>
            <person name="Lefler F.W."/>
            <person name="Huang I.-S."/>
            <person name="Abdulla H."/>
            <person name="Zimba P.V."/>
            <person name="Laughinghouse H.D. IV."/>
        </authorList>
    </citation>
    <scope>NUCLEOTIDE SEQUENCE</scope>
    <source>
        <strain evidence="2">BLCCT55</strain>
    </source>
</reference>
<dbReference type="AlphaFoldDB" id="A0A8J7C0S8"/>
<proteinExistence type="predicted"/>
<accession>A0A8J7C0S8</accession>
<evidence type="ECO:0000313" key="2">
    <source>
        <dbReference type="EMBL" id="MBD2778623.1"/>
    </source>
</evidence>
<name>A0A8J7C0S8_9CYAN</name>
<dbReference type="RefSeq" id="WP_190838547.1">
    <property type="nucleotide sequence ID" value="NZ_CAWPPI010000131.1"/>
</dbReference>